<proteinExistence type="predicted"/>
<organism evidence="2 3">
    <name type="scientific">Bionectria ochroleuca</name>
    <name type="common">Gliocladium roseum</name>
    <dbReference type="NCBI Taxonomy" id="29856"/>
    <lineage>
        <taxon>Eukaryota</taxon>
        <taxon>Fungi</taxon>
        <taxon>Dikarya</taxon>
        <taxon>Ascomycota</taxon>
        <taxon>Pezizomycotina</taxon>
        <taxon>Sordariomycetes</taxon>
        <taxon>Hypocreomycetidae</taxon>
        <taxon>Hypocreales</taxon>
        <taxon>Bionectriaceae</taxon>
        <taxon>Clonostachys</taxon>
    </lineage>
</organism>
<accession>A0A8H7N1M3</accession>
<comment type="caution">
    <text evidence="2">The sequence shown here is derived from an EMBL/GenBank/DDBJ whole genome shotgun (WGS) entry which is preliminary data.</text>
</comment>
<feature type="region of interest" description="Disordered" evidence="1">
    <location>
        <begin position="40"/>
        <end position="104"/>
    </location>
</feature>
<evidence type="ECO:0000256" key="1">
    <source>
        <dbReference type="SAM" id="MobiDB-lite"/>
    </source>
</evidence>
<name>A0A8H7N1M3_BIOOC</name>
<dbReference type="EMBL" id="JADCTT010000013">
    <property type="protein sequence ID" value="KAF9744972.1"/>
    <property type="molecule type" value="Genomic_DNA"/>
</dbReference>
<protein>
    <submittedName>
        <fullName evidence="2">Uncharacterized protein</fullName>
    </submittedName>
</protein>
<feature type="compositionally biased region" description="Polar residues" evidence="1">
    <location>
        <begin position="40"/>
        <end position="51"/>
    </location>
</feature>
<sequence>MQSHAPSPSANTLPPGASLLKKRVARDPIYDLFWEQRGMQRNQAAASSASGATMPPSRPLEMVTREKPKPAGIAGASPNLSRDIHRRQTAVVPPVHPLPPQPNH</sequence>
<evidence type="ECO:0000313" key="3">
    <source>
        <dbReference type="Proteomes" id="UP000616885"/>
    </source>
</evidence>
<dbReference type="Proteomes" id="UP000616885">
    <property type="component" value="Unassembled WGS sequence"/>
</dbReference>
<reference evidence="2" key="1">
    <citation type="submission" date="2020-10" db="EMBL/GenBank/DDBJ databases">
        <title>High-Quality Genome Resource of Clonostachys rosea strain S41 by Oxford Nanopore Long-Read Sequencing.</title>
        <authorList>
            <person name="Wang H."/>
        </authorList>
    </citation>
    <scope>NUCLEOTIDE SEQUENCE</scope>
    <source>
        <strain evidence="2">S41</strain>
    </source>
</reference>
<feature type="compositionally biased region" description="Pro residues" evidence="1">
    <location>
        <begin position="94"/>
        <end position="104"/>
    </location>
</feature>
<dbReference type="AlphaFoldDB" id="A0A8H7N1M3"/>
<gene>
    <name evidence="2" type="ORF">IM811_004594</name>
</gene>
<evidence type="ECO:0000313" key="2">
    <source>
        <dbReference type="EMBL" id="KAF9744972.1"/>
    </source>
</evidence>